<dbReference type="GO" id="GO:0005886">
    <property type="term" value="C:plasma membrane"/>
    <property type="evidence" value="ECO:0007669"/>
    <property type="project" value="UniProtKB-SubCell"/>
</dbReference>
<evidence type="ECO:0000256" key="5">
    <source>
        <dbReference type="ARBA" id="ARBA00022723"/>
    </source>
</evidence>
<evidence type="ECO:0000256" key="6">
    <source>
        <dbReference type="ARBA" id="ARBA00023136"/>
    </source>
</evidence>
<dbReference type="PANTHER" id="PTHR22611">
    <property type="entry name" value="PROTEIN NAKED CUTICLE"/>
    <property type="match status" value="1"/>
</dbReference>
<comment type="similarity">
    <text evidence="1 7">Belongs to the NKD family.</text>
</comment>
<dbReference type="GO" id="GO:0005737">
    <property type="term" value="C:cytoplasm"/>
    <property type="evidence" value="ECO:0007669"/>
    <property type="project" value="UniProtKB-SubCell"/>
</dbReference>
<dbReference type="InterPro" id="IPR040140">
    <property type="entry name" value="Nkd-like"/>
</dbReference>
<dbReference type="GO" id="GO:0016055">
    <property type="term" value="P:Wnt signaling pathway"/>
    <property type="evidence" value="ECO:0007669"/>
    <property type="project" value="UniProtKB-UniRule"/>
</dbReference>
<dbReference type="Proteomes" id="UP000735302">
    <property type="component" value="Unassembled WGS sequence"/>
</dbReference>
<comment type="caution">
    <text evidence="9">The sequence shown here is derived from an EMBL/GenBank/DDBJ whole genome shotgun (WGS) entry which is preliminary data.</text>
</comment>
<name>A0AAV3ZKP4_9GAST</name>
<dbReference type="EMBL" id="BLXT01002510">
    <property type="protein sequence ID" value="GFN95417.1"/>
    <property type="molecule type" value="Genomic_DNA"/>
</dbReference>
<comment type="subcellular location">
    <subcellularLocation>
        <location evidence="7">Cell membrane</location>
    </subcellularLocation>
    <subcellularLocation>
        <location evidence="7">Cytoplasm</location>
    </subcellularLocation>
</comment>
<sequence>MEADRHRYLHHYCNHYTRQHRRRHQLVTAAAAPSKTHCSVASAGPHLSTSITALEGEREKLYSAGRHRSQGAGDAIRSSFKCEGKTGYSGCRIRPNVCELEHDFRSSNDENDSHDILECERSDYTKTCKENRNCDRVNDRKEIKVERRARNNFFIEPKKDKTGRPEHIAITKRQENRAEESQDRRNYYLDLAGVENTSSRLQNNSRSSHAHAGCSRRRHRGHHRSRSHDLATFHLPGSADAKFASGPSCDAANNFLNSDKEKECLCKNTITDKCENLLFSAVAFGLSLAAETPQAAEKCDTNIERQEEHTRVGNNVVQMVTTSSNKVLEEEPRNKDHYHYAEQMLIRAQSKVFDPYDVARESGEQEERKHYIRKQQNFHQDDDKTGARSSSIRILQDSMRTTENSKQVHYSQNGCDSAAKDTMRDNSNYCRGRPLSLSGHAPVCVSPHPHRRHRHRDKDYSQAMRQVAQWIEQEQHAWDQEAGAAAALGDKIPVQRHEHHHIHEHHHHHHYHHYHET</sequence>
<keyword evidence="3" id="KW-0963">Cytoplasm</keyword>
<keyword evidence="4 7" id="KW-0879">Wnt signaling pathway</keyword>
<dbReference type="AlphaFoldDB" id="A0AAV3ZKP4"/>
<comment type="function">
    <text evidence="7">Cell autonomous antagonist of the canonical Wnt signaling pathway.</text>
</comment>
<protein>
    <recommendedName>
        <fullName evidence="7">Protein naked cuticle homolog</fullName>
    </recommendedName>
</protein>
<dbReference type="GO" id="GO:0046872">
    <property type="term" value="F:metal ion binding"/>
    <property type="evidence" value="ECO:0007669"/>
    <property type="project" value="UniProtKB-KW"/>
</dbReference>
<evidence type="ECO:0000256" key="2">
    <source>
        <dbReference type="ARBA" id="ARBA00022475"/>
    </source>
</evidence>
<evidence type="ECO:0000256" key="4">
    <source>
        <dbReference type="ARBA" id="ARBA00022687"/>
    </source>
</evidence>
<evidence type="ECO:0000256" key="1">
    <source>
        <dbReference type="ARBA" id="ARBA00007081"/>
    </source>
</evidence>
<evidence type="ECO:0000313" key="10">
    <source>
        <dbReference type="Proteomes" id="UP000735302"/>
    </source>
</evidence>
<feature type="compositionally biased region" description="Basic residues" evidence="8">
    <location>
        <begin position="214"/>
        <end position="226"/>
    </location>
</feature>
<gene>
    <name evidence="9" type="ORF">PoB_002192300</name>
</gene>
<evidence type="ECO:0000256" key="8">
    <source>
        <dbReference type="SAM" id="MobiDB-lite"/>
    </source>
</evidence>
<keyword evidence="5" id="KW-0479">Metal-binding</keyword>
<keyword evidence="6" id="KW-0472">Membrane</keyword>
<organism evidence="9 10">
    <name type="scientific">Plakobranchus ocellatus</name>
    <dbReference type="NCBI Taxonomy" id="259542"/>
    <lineage>
        <taxon>Eukaryota</taxon>
        <taxon>Metazoa</taxon>
        <taxon>Spiralia</taxon>
        <taxon>Lophotrochozoa</taxon>
        <taxon>Mollusca</taxon>
        <taxon>Gastropoda</taxon>
        <taxon>Heterobranchia</taxon>
        <taxon>Euthyneura</taxon>
        <taxon>Panpulmonata</taxon>
        <taxon>Sacoglossa</taxon>
        <taxon>Placobranchoidea</taxon>
        <taxon>Plakobranchidae</taxon>
        <taxon>Plakobranchus</taxon>
    </lineage>
</organism>
<feature type="region of interest" description="Disordered" evidence="8">
    <location>
        <begin position="199"/>
        <end position="227"/>
    </location>
</feature>
<evidence type="ECO:0000256" key="7">
    <source>
        <dbReference type="RuleBase" id="RU367060"/>
    </source>
</evidence>
<accession>A0AAV3ZKP4</accession>
<proteinExistence type="inferred from homology"/>
<keyword evidence="10" id="KW-1185">Reference proteome</keyword>
<dbReference type="PANTHER" id="PTHR22611:SF9">
    <property type="entry name" value="PROTEIN NAKED CUTICLE"/>
    <property type="match status" value="1"/>
</dbReference>
<evidence type="ECO:0000313" key="9">
    <source>
        <dbReference type="EMBL" id="GFN95417.1"/>
    </source>
</evidence>
<dbReference type="GO" id="GO:0090090">
    <property type="term" value="P:negative regulation of canonical Wnt signaling pathway"/>
    <property type="evidence" value="ECO:0007669"/>
    <property type="project" value="UniProtKB-ARBA"/>
</dbReference>
<reference evidence="9 10" key="1">
    <citation type="journal article" date="2021" name="Elife">
        <title>Chloroplast acquisition without the gene transfer in kleptoplastic sea slugs, Plakobranchus ocellatus.</title>
        <authorList>
            <person name="Maeda T."/>
            <person name="Takahashi S."/>
            <person name="Yoshida T."/>
            <person name="Shimamura S."/>
            <person name="Takaki Y."/>
            <person name="Nagai Y."/>
            <person name="Toyoda A."/>
            <person name="Suzuki Y."/>
            <person name="Arimoto A."/>
            <person name="Ishii H."/>
            <person name="Satoh N."/>
            <person name="Nishiyama T."/>
            <person name="Hasebe M."/>
            <person name="Maruyama T."/>
            <person name="Minagawa J."/>
            <person name="Obokata J."/>
            <person name="Shigenobu S."/>
        </authorList>
    </citation>
    <scope>NUCLEOTIDE SEQUENCE [LARGE SCALE GENOMIC DNA]</scope>
</reference>
<evidence type="ECO:0000256" key="3">
    <source>
        <dbReference type="ARBA" id="ARBA00022490"/>
    </source>
</evidence>
<keyword evidence="2 7" id="KW-1003">Cell membrane</keyword>